<keyword evidence="2 3" id="KW-0378">Hydrolase</keyword>
<dbReference type="EC" id="3.1.2.20" evidence="5"/>
<organism evidence="5 6">
    <name type="scientific">Salinivibrio costicola</name>
    <name type="common">Vibrio costicola</name>
    <dbReference type="NCBI Taxonomy" id="51367"/>
    <lineage>
        <taxon>Bacteria</taxon>
        <taxon>Pseudomonadati</taxon>
        <taxon>Pseudomonadota</taxon>
        <taxon>Gammaproteobacteria</taxon>
        <taxon>Vibrionales</taxon>
        <taxon>Vibrionaceae</taxon>
        <taxon>Salinivibrio</taxon>
    </lineage>
</organism>
<reference evidence="5 6" key="1">
    <citation type="submission" date="2020-03" db="EMBL/GenBank/DDBJ databases">
        <title>Genome mining reveals the biosynthetic pathways of PHA and ectoines of the halophilic strain Salinivibrio costicola M318 isolated from fermented shrimp paste.</title>
        <authorList>
            <person name="Doan T.V."/>
            <person name="Tran L.T."/>
            <person name="Trieu T.A."/>
            <person name="Nguyen Q.V."/>
            <person name="Quach T.N."/>
            <person name="Phi T.Q."/>
            <person name="Kumar S."/>
        </authorList>
    </citation>
    <scope>NUCLEOTIDE SEQUENCE [LARGE SCALE GENOMIC DNA]</scope>
    <source>
        <strain evidence="5 6">M318</strain>
    </source>
</reference>
<dbReference type="PROSITE" id="PS51770">
    <property type="entry name" value="HOTDOG_ACOT"/>
    <property type="match status" value="1"/>
</dbReference>
<gene>
    <name evidence="5" type="primary">yciA</name>
    <name evidence="5" type="ORF">HBA18_05555</name>
</gene>
<accession>A0ABX6K6M7</accession>
<dbReference type="InterPro" id="IPR040170">
    <property type="entry name" value="Cytosol_ACT"/>
</dbReference>
<dbReference type="Pfam" id="PF03061">
    <property type="entry name" value="4HBT"/>
    <property type="match status" value="1"/>
</dbReference>
<evidence type="ECO:0000256" key="2">
    <source>
        <dbReference type="ARBA" id="ARBA00022801"/>
    </source>
</evidence>
<dbReference type="NCBIfam" id="NF007970">
    <property type="entry name" value="PRK10694.1"/>
    <property type="match status" value="1"/>
</dbReference>
<comment type="similarity">
    <text evidence="1">Belongs to the acyl coenzyme A hydrolase family.</text>
</comment>
<evidence type="ECO:0000313" key="6">
    <source>
        <dbReference type="Proteomes" id="UP000501408"/>
    </source>
</evidence>
<dbReference type="EMBL" id="CP050266">
    <property type="protein sequence ID" value="QIR05880.1"/>
    <property type="molecule type" value="Genomic_DNA"/>
</dbReference>
<feature type="domain" description="HotDog ACOT-type" evidence="4">
    <location>
        <begin position="9"/>
        <end position="124"/>
    </location>
</feature>
<proteinExistence type="inferred from homology"/>
<dbReference type="InterPro" id="IPR029069">
    <property type="entry name" value="HotDog_dom_sf"/>
</dbReference>
<dbReference type="SUPFAM" id="SSF54637">
    <property type="entry name" value="Thioesterase/thiol ester dehydrase-isomerase"/>
    <property type="match status" value="1"/>
</dbReference>
<dbReference type="CDD" id="cd03442">
    <property type="entry name" value="BFIT_BACH"/>
    <property type="match status" value="1"/>
</dbReference>
<sequence length="132" mass="14159">MSDNKNNCPRGQLLLRTLAMPADTNANGDIFGGWIMSQLDLAGAILAKEISGGRVVTVSVNEITFKAPVSVGDVVCCYGTCSRIGNTSMSVALEVWVKPVKHDGVGERYKVSDAVFNYVAIDESGRPRPIKK</sequence>
<dbReference type="PANTHER" id="PTHR11049">
    <property type="entry name" value="ACYL COENZYME A THIOESTER HYDROLASE"/>
    <property type="match status" value="1"/>
</dbReference>
<protein>
    <submittedName>
        <fullName evidence="5">Acyl-CoA thioester hydrolase YciA</fullName>
        <ecNumber evidence="5">3.1.2.20</ecNumber>
    </submittedName>
</protein>
<evidence type="ECO:0000259" key="4">
    <source>
        <dbReference type="PROSITE" id="PS51770"/>
    </source>
</evidence>
<evidence type="ECO:0000256" key="3">
    <source>
        <dbReference type="PROSITE-ProRule" id="PRU01106"/>
    </source>
</evidence>
<dbReference type="Gene3D" id="3.10.129.10">
    <property type="entry name" value="Hotdog Thioesterase"/>
    <property type="match status" value="1"/>
</dbReference>
<evidence type="ECO:0000256" key="1">
    <source>
        <dbReference type="ARBA" id="ARBA00010458"/>
    </source>
</evidence>
<dbReference type="InterPro" id="IPR033120">
    <property type="entry name" value="HOTDOG_ACOT"/>
</dbReference>
<evidence type="ECO:0000313" key="5">
    <source>
        <dbReference type="EMBL" id="QIR05880.1"/>
    </source>
</evidence>
<dbReference type="InterPro" id="IPR006683">
    <property type="entry name" value="Thioestr_dom"/>
</dbReference>
<dbReference type="GO" id="GO:0047617">
    <property type="term" value="F:fatty acyl-CoA hydrolase activity"/>
    <property type="evidence" value="ECO:0007669"/>
    <property type="project" value="UniProtKB-EC"/>
</dbReference>
<name>A0ABX6K6M7_SALCS</name>
<dbReference type="Proteomes" id="UP000501408">
    <property type="component" value="Chromosome 1"/>
</dbReference>
<dbReference type="PANTHER" id="PTHR11049:SF5">
    <property type="entry name" value="ACYL-COA THIOESTER HYDROLASE YCIA"/>
    <property type="match status" value="1"/>
</dbReference>
<dbReference type="RefSeq" id="WP_069590096.1">
    <property type="nucleotide sequence ID" value="NZ_CP050266.1"/>
</dbReference>
<keyword evidence="6" id="KW-1185">Reference proteome</keyword>